<reference evidence="1" key="1">
    <citation type="journal article" date="2015" name="Nature">
        <title>Complex archaea that bridge the gap between prokaryotes and eukaryotes.</title>
        <authorList>
            <person name="Spang A."/>
            <person name="Saw J.H."/>
            <person name="Jorgensen S.L."/>
            <person name="Zaremba-Niedzwiedzka K."/>
            <person name="Martijn J."/>
            <person name="Lind A.E."/>
            <person name="van Eijk R."/>
            <person name="Schleper C."/>
            <person name="Guy L."/>
            <person name="Ettema T.J."/>
        </authorList>
    </citation>
    <scope>NUCLEOTIDE SEQUENCE</scope>
</reference>
<gene>
    <name evidence="1" type="ORF">LCGC14_1687920</name>
</gene>
<organism evidence="1">
    <name type="scientific">marine sediment metagenome</name>
    <dbReference type="NCBI Taxonomy" id="412755"/>
    <lineage>
        <taxon>unclassified sequences</taxon>
        <taxon>metagenomes</taxon>
        <taxon>ecological metagenomes</taxon>
    </lineage>
</organism>
<dbReference type="EMBL" id="LAZR01014719">
    <property type="protein sequence ID" value="KKM16230.1"/>
    <property type="molecule type" value="Genomic_DNA"/>
</dbReference>
<proteinExistence type="predicted"/>
<dbReference type="AlphaFoldDB" id="A0A0F9KLS2"/>
<sequence length="130" mass="14496">MTRNEEKMTKRIERRQAKVIVDLALEAARKVLKSEGLTVEQAGAASYDDSQVTFKIKAVLKNRAKALNSTASQMVGFSKDVIGESFTIKQTTHTIVAITPSRPKYPVTTETQRGARYKFPVSRVKMLLGH</sequence>
<protein>
    <submittedName>
        <fullName evidence="1">Uncharacterized protein</fullName>
    </submittedName>
</protein>
<comment type="caution">
    <text evidence="1">The sequence shown here is derived from an EMBL/GenBank/DDBJ whole genome shotgun (WGS) entry which is preliminary data.</text>
</comment>
<evidence type="ECO:0000313" key="1">
    <source>
        <dbReference type="EMBL" id="KKM16230.1"/>
    </source>
</evidence>
<name>A0A0F9KLS2_9ZZZZ</name>
<accession>A0A0F9KLS2</accession>